<evidence type="ECO:0000313" key="1">
    <source>
        <dbReference type="EMBL" id="RDX60941.1"/>
    </source>
</evidence>
<dbReference type="AlphaFoldDB" id="A0A371E4I5"/>
<feature type="non-terminal residue" evidence="1">
    <location>
        <position position="1"/>
    </location>
</feature>
<proteinExistence type="predicted"/>
<sequence length="87" mass="9503">MSIKIGESGSVNGRRGQRKKLPEEVDELINLKYYFSFSLSLSNLNPTLYSNPLSRPQPSLSLISIISFIPLFRGTNGWSEKGGGGVG</sequence>
<comment type="caution">
    <text evidence="1">The sequence shown here is derived from an EMBL/GenBank/DDBJ whole genome shotgun (WGS) entry which is preliminary data.</text>
</comment>
<dbReference type="Proteomes" id="UP000257109">
    <property type="component" value="Unassembled WGS sequence"/>
</dbReference>
<gene>
    <name evidence="1" type="ORF">CR513_60878</name>
</gene>
<reference evidence="1" key="1">
    <citation type="submission" date="2018-05" db="EMBL/GenBank/DDBJ databases">
        <title>Draft genome of Mucuna pruriens seed.</title>
        <authorList>
            <person name="Nnadi N.E."/>
            <person name="Vos R."/>
            <person name="Hasami M.H."/>
            <person name="Devisetty U.K."/>
            <person name="Aguiy J.C."/>
        </authorList>
    </citation>
    <scope>NUCLEOTIDE SEQUENCE [LARGE SCALE GENOMIC DNA]</scope>
    <source>
        <strain evidence="1">JCA_2017</strain>
    </source>
</reference>
<dbReference type="EMBL" id="QJKJ01016476">
    <property type="protein sequence ID" value="RDX60941.1"/>
    <property type="molecule type" value="Genomic_DNA"/>
</dbReference>
<accession>A0A371E4I5</accession>
<organism evidence="1 2">
    <name type="scientific">Mucuna pruriens</name>
    <name type="common">Velvet bean</name>
    <name type="synonym">Dolichos pruriens</name>
    <dbReference type="NCBI Taxonomy" id="157652"/>
    <lineage>
        <taxon>Eukaryota</taxon>
        <taxon>Viridiplantae</taxon>
        <taxon>Streptophyta</taxon>
        <taxon>Embryophyta</taxon>
        <taxon>Tracheophyta</taxon>
        <taxon>Spermatophyta</taxon>
        <taxon>Magnoliopsida</taxon>
        <taxon>eudicotyledons</taxon>
        <taxon>Gunneridae</taxon>
        <taxon>Pentapetalae</taxon>
        <taxon>rosids</taxon>
        <taxon>fabids</taxon>
        <taxon>Fabales</taxon>
        <taxon>Fabaceae</taxon>
        <taxon>Papilionoideae</taxon>
        <taxon>50 kb inversion clade</taxon>
        <taxon>NPAAA clade</taxon>
        <taxon>indigoferoid/millettioid clade</taxon>
        <taxon>Phaseoleae</taxon>
        <taxon>Mucuna</taxon>
    </lineage>
</organism>
<name>A0A371E4I5_MUCPR</name>
<evidence type="ECO:0000313" key="2">
    <source>
        <dbReference type="Proteomes" id="UP000257109"/>
    </source>
</evidence>
<protein>
    <submittedName>
        <fullName evidence="1">Uncharacterized protein</fullName>
    </submittedName>
</protein>
<keyword evidence="2" id="KW-1185">Reference proteome</keyword>